<sequence length="80" mass="9180">QIVDKVDKSIRSWRGRKCIVVVDWCDQKGVSESVFGSSEGSEEVGVLQNVHRNLEHWIALRPFNIQKAVAFSYRHPSDVR</sequence>
<dbReference type="AlphaFoldDB" id="A0A699K918"/>
<comment type="caution">
    <text evidence="1">The sequence shown here is derived from an EMBL/GenBank/DDBJ whole genome shotgun (WGS) entry which is preliminary data.</text>
</comment>
<dbReference type="EMBL" id="BKCJ010484124">
    <property type="protein sequence ID" value="GFA76788.1"/>
    <property type="molecule type" value="Genomic_DNA"/>
</dbReference>
<organism evidence="1">
    <name type="scientific">Tanacetum cinerariifolium</name>
    <name type="common">Dalmatian daisy</name>
    <name type="synonym">Chrysanthemum cinerariifolium</name>
    <dbReference type="NCBI Taxonomy" id="118510"/>
    <lineage>
        <taxon>Eukaryota</taxon>
        <taxon>Viridiplantae</taxon>
        <taxon>Streptophyta</taxon>
        <taxon>Embryophyta</taxon>
        <taxon>Tracheophyta</taxon>
        <taxon>Spermatophyta</taxon>
        <taxon>Magnoliopsida</taxon>
        <taxon>eudicotyledons</taxon>
        <taxon>Gunneridae</taxon>
        <taxon>Pentapetalae</taxon>
        <taxon>asterids</taxon>
        <taxon>campanulids</taxon>
        <taxon>Asterales</taxon>
        <taxon>Asteraceae</taxon>
        <taxon>Asteroideae</taxon>
        <taxon>Anthemideae</taxon>
        <taxon>Anthemidinae</taxon>
        <taxon>Tanacetum</taxon>
    </lineage>
</organism>
<feature type="non-terminal residue" evidence="1">
    <location>
        <position position="1"/>
    </location>
</feature>
<evidence type="ECO:0000313" key="1">
    <source>
        <dbReference type="EMBL" id="GFA76788.1"/>
    </source>
</evidence>
<protein>
    <submittedName>
        <fullName evidence="1">Uncharacterized protein</fullName>
    </submittedName>
</protein>
<gene>
    <name evidence="1" type="ORF">Tci_648760</name>
</gene>
<accession>A0A699K918</accession>
<name>A0A699K918_TANCI</name>
<proteinExistence type="predicted"/>
<reference evidence="1" key="1">
    <citation type="journal article" date="2019" name="Sci. Rep.">
        <title>Draft genome of Tanacetum cinerariifolium, the natural source of mosquito coil.</title>
        <authorList>
            <person name="Yamashiro T."/>
            <person name="Shiraishi A."/>
            <person name="Satake H."/>
            <person name="Nakayama K."/>
        </authorList>
    </citation>
    <scope>NUCLEOTIDE SEQUENCE</scope>
</reference>